<comment type="caution">
    <text evidence="1">The sequence shown here is derived from an EMBL/GenBank/DDBJ whole genome shotgun (WGS) entry which is preliminary data.</text>
</comment>
<dbReference type="EMBL" id="SOEC01000008">
    <property type="protein sequence ID" value="TDX29109.1"/>
    <property type="molecule type" value="Genomic_DNA"/>
</dbReference>
<sequence length="236" mass="27034">MDDRARKLELLRLLEEKARRRKYNLIDSLFPEDGPFRRELYAKHMEFFRAGKLHRERLFMAGNRVGKTIAGGGEMTYHLTGNYPEWWDGHRIARPVTALAAGDTSQTTRDIIQSKLLGGLWDTEEFGTGLIPRALLGKPTPARGVANLYEEIRVKHASGGWSRLMLRSYDQGRRIFQGTEQDVVWLDEEVPKDVYDEALIRTMTTRGIVMMTFTPLSGLTELVVSFLEAKHQQEPV</sequence>
<organism evidence="1 2">
    <name type="scientific">Modicisalibacter xianhensis</name>
    <dbReference type="NCBI Taxonomy" id="442341"/>
    <lineage>
        <taxon>Bacteria</taxon>
        <taxon>Pseudomonadati</taxon>
        <taxon>Pseudomonadota</taxon>
        <taxon>Gammaproteobacteria</taxon>
        <taxon>Oceanospirillales</taxon>
        <taxon>Halomonadaceae</taxon>
        <taxon>Modicisalibacter</taxon>
    </lineage>
</organism>
<protein>
    <submittedName>
        <fullName evidence="1">Phage terminase large subunit-like protein</fullName>
    </submittedName>
</protein>
<evidence type="ECO:0000313" key="2">
    <source>
        <dbReference type="Proteomes" id="UP000294489"/>
    </source>
</evidence>
<dbReference type="Pfam" id="PF03237">
    <property type="entry name" value="Terminase_6N"/>
    <property type="match status" value="1"/>
</dbReference>
<dbReference type="AlphaFoldDB" id="A0A4R8FRC2"/>
<dbReference type="Proteomes" id="UP000294489">
    <property type="component" value="Unassembled WGS sequence"/>
</dbReference>
<reference evidence="1 2" key="1">
    <citation type="submission" date="2019-03" db="EMBL/GenBank/DDBJ databases">
        <title>Freshwater and sediment microbial communities from various areas in North America, analyzing microbe dynamics in response to fracking.</title>
        <authorList>
            <person name="Lamendella R."/>
        </authorList>
    </citation>
    <scope>NUCLEOTIDE SEQUENCE [LARGE SCALE GENOMIC DNA]</scope>
    <source>
        <strain evidence="1 2">6_TX</strain>
    </source>
</reference>
<proteinExistence type="predicted"/>
<name>A0A4R8FRC2_9GAMM</name>
<accession>A0A4R8FRC2</accession>
<dbReference type="RefSeq" id="WP_134017951.1">
    <property type="nucleotide sequence ID" value="NZ_SOEC01000008.1"/>
</dbReference>
<gene>
    <name evidence="1" type="ORF">DFO67_108153</name>
</gene>
<evidence type="ECO:0000313" key="1">
    <source>
        <dbReference type="EMBL" id="TDX29109.1"/>
    </source>
</evidence>
<dbReference type="OrthoDB" id="7594379at2"/>